<sequence>MNAIARYLLVFLLGWSGAVWSYSDLIYKTNKTSEKIETPQKTNDISLPDALKLRPTVTSGLNSQNIEQNPPATTPKQEQPIEDQNMGQ</sequence>
<name>A0A381WCD3_9ZZZZ</name>
<proteinExistence type="predicted"/>
<feature type="compositionally biased region" description="Polar residues" evidence="1">
    <location>
        <begin position="60"/>
        <end position="77"/>
    </location>
</feature>
<feature type="region of interest" description="Disordered" evidence="1">
    <location>
        <begin position="60"/>
        <end position="88"/>
    </location>
</feature>
<reference evidence="2" key="1">
    <citation type="submission" date="2018-05" db="EMBL/GenBank/DDBJ databases">
        <authorList>
            <person name="Lanie J.A."/>
            <person name="Ng W.-L."/>
            <person name="Kazmierczak K.M."/>
            <person name="Andrzejewski T.M."/>
            <person name="Davidsen T.M."/>
            <person name="Wayne K.J."/>
            <person name="Tettelin H."/>
            <person name="Glass J.I."/>
            <person name="Rusch D."/>
            <person name="Podicherti R."/>
            <person name="Tsui H.-C.T."/>
            <person name="Winkler M.E."/>
        </authorList>
    </citation>
    <scope>NUCLEOTIDE SEQUENCE</scope>
</reference>
<organism evidence="2">
    <name type="scientific">marine metagenome</name>
    <dbReference type="NCBI Taxonomy" id="408172"/>
    <lineage>
        <taxon>unclassified sequences</taxon>
        <taxon>metagenomes</taxon>
        <taxon>ecological metagenomes</taxon>
    </lineage>
</organism>
<evidence type="ECO:0000313" key="2">
    <source>
        <dbReference type="EMBL" id="SVA49603.1"/>
    </source>
</evidence>
<dbReference type="EMBL" id="UINC01011217">
    <property type="protein sequence ID" value="SVA49603.1"/>
    <property type="molecule type" value="Genomic_DNA"/>
</dbReference>
<protein>
    <submittedName>
        <fullName evidence="2">Uncharacterized protein</fullName>
    </submittedName>
</protein>
<dbReference type="AlphaFoldDB" id="A0A381WCD3"/>
<accession>A0A381WCD3</accession>
<gene>
    <name evidence="2" type="ORF">METZ01_LOCUS102457</name>
</gene>
<evidence type="ECO:0000256" key="1">
    <source>
        <dbReference type="SAM" id="MobiDB-lite"/>
    </source>
</evidence>